<proteinExistence type="predicted"/>
<evidence type="ECO:0000256" key="1">
    <source>
        <dbReference type="SAM" id="MobiDB-lite"/>
    </source>
</evidence>
<dbReference type="AlphaFoldDB" id="A0A6P6UHS4"/>
<gene>
    <name evidence="4" type="primary">LOC113710531</name>
</gene>
<dbReference type="OrthoDB" id="675983at2759"/>
<evidence type="ECO:0000256" key="2">
    <source>
        <dbReference type="SAM" id="Phobius"/>
    </source>
</evidence>
<dbReference type="GeneID" id="113710531"/>
<keyword evidence="2" id="KW-0472">Membrane</keyword>
<organism evidence="3 4">
    <name type="scientific">Coffea arabica</name>
    <name type="common">Arabian coffee</name>
    <dbReference type="NCBI Taxonomy" id="13443"/>
    <lineage>
        <taxon>Eukaryota</taxon>
        <taxon>Viridiplantae</taxon>
        <taxon>Streptophyta</taxon>
        <taxon>Embryophyta</taxon>
        <taxon>Tracheophyta</taxon>
        <taxon>Spermatophyta</taxon>
        <taxon>Magnoliopsida</taxon>
        <taxon>eudicotyledons</taxon>
        <taxon>Gunneridae</taxon>
        <taxon>Pentapetalae</taxon>
        <taxon>asterids</taxon>
        <taxon>lamiids</taxon>
        <taxon>Gentianales</taxon>
        <taxon>Rubiaceae</taxon>
        <taxon>Ixoroideae</taxon>
        <taxon>Gardenieae complex</taxon>
        <taxon>Bertiereae - Coffeeae clade</taxon>
        <taxon>Coffeeae</taxon>
        <taxon>Coffea</taxon>
    </lineage>
</organism>
<reference evidence="4" key="2">
    <citation type="submission" date="2025-08" db="UniProtKB">
        <authorList>
            <consortium name="RefSeq"/>
        </authorList>
    </citation>
    <scope>IDENTIFICATION</scope>
    <source>
        <tissue evidence="4">Leaves</tissue>
    </source>
</reference>
<dbReference type="PANTHER" id="PTHR33726:SF3">
    <property type="entry name" value="TRANSMEMBRANE PROTEIN"/>
    <property type="match status" value="1"/>
</dbReference>
<dbReference type="RefSeq" id="XP_027089387.1">
    <property type="nucleotide sequence ID" value="XM_027233586.2"/>
</dbReference>
<feature type="region of interest" description="Disordered" evidence="1">
    <location>
        <begin position="16"/>
        <end position="52"/>
    </location>
</feature>
<feature type="transmembrane region" description="Helical" evidence="2">
    <location>
        <begin position="67"/>
        <end position="95"/>
    </location>
</feature>
<dbReference type="Proteomes" id="UP001652660">
    <property type="component" value="Chromosome 9e"/>
</dbReference>
<feature type="compositionally biased region" description="Gly residues" evidence="1">
    <location>
        <begin position="26"/>
        <end position="46"/>
    </location>
</feature>
<name>A0A6P6UHS4_COFAR</name>
<accession>A0A6P6UHS4</accession>
<evidence type="ECO:0000313" key="4">
    <source>
        <dbReference type="RefSeq" id="XP_027089387.1"/>
    </source>
</evidence>
<keyword evidence="2" id="KW-0812">Transmembrane</keyword>
<keyword evidence="3" id="KW-1185">Reference proteome</keyword>
<evidence type="ECO:0008006" key="5">
    <source>
        <dbReference type="Google" id="ProtNLM"/>
    </source>
</evidence>
<keyword evidence="2" id="KW-1133">Transmembrane helix</keyword>
<feature type="compositionally biased region" description="Basic residues" evidence="1">
    <location>
        <begin position="16"/>
        <end position="25"/>
    </location>
</feature>
<sequence>MEFKKPSFPFFFKRLNKKSRGRRRGGGGGGGGDGGGGASGGPGGSGRWSSKSLSTGLRWKRRFTLHLWFVDVILFKIVSFFEAVVLVGTLCFFYLCCGCHI</sequence>
<reference evidence="3" key="1">
    <citation type="journal article" date="2025" name="Foods">
        <title>Unveiling the Microbial Signatures of Arabica Coffee Cherries: Insights into Ripeness Specific Diversity, Functional Traits, and Implications for Quality and Safety.</title>
        <authorList>
            <consortium name="RefSeq"/>
            <person name="Tenea G.N."/>
            <person name="Cifuentes V."/>
            <person name="Reyes P."/>
            <person name="Cevallos-Vallejos M."/>
        </authorList>
    </citation>
    <scope>NUCLEOTIDE SEQUENCE [LARGE SCALE GENOMIC DNA]</scope>
</reference>
<evidence type="ECO:0000313" key="3">
    <source>
        <dbReference type="Proteomes" id="UP001652660"/>
    </source>
</evidence>
<dbReference type="PANTHER" id="PTHR33726">
    <property type="entry name" value="TRANSMEMBRANE PROTEIN"/>
    <property type="match status" value="1"/>
</dbReference>
<protein>
    <recommendedName>
        <fullName evidence="5">rRNA 2'-O-methyltransferase fibrillarin-like</fullName>
    </recommendedName>
</protein>